<evidence type="ECO:0008006" key="3">
    <source>
        <dbReference type="Google" id="ProtNLM"/>
    </source>
</evidence>
<dbReference type="AlphaFoldDB" id="A0A6A6USV8"/>
<name>A0A6A6USV8_9PEZI</name>
<protein>
    <recommendedName>
        <fullName evidence="3">F-box domain-containing protein</fullName>
    </recommendedName>
</protein>
<dbReference type="EMBL" id="MU004230">
    <property type="protein sequence ID" value="KAF2674044.1"/>
    <property type="molecule type" value="Genomic_DNA"/>
</dbReference>
<dbReference type="Proteomes" id="UP000799302">
    <property type="component" value="Unassembled WGS sequence"/>
</dbReference>
<reference evidence="1" key="1">
    <citation type="journal article" date="2020" name="Stud. Mycol.">
        <title>101 Dothideomycetes genomes: a test case for predicting lifestyles and emergence of pathogens.</title>
        <authorList>
            <person name="Haridas S."/>
            <person name="Albert R."/>
            <person name="Binder M."/>
            <person name="Bloem J."/>
            <person name="Labutti K."/>
            <person name="Salamov A."/>
            <person name="Andreopoulos B."/>
            <person name="Baker S."/>
            <person name="Barry K."/>
            <person name="Bills G."/>
            <person name="Bluhm B."/>
            <person name="Cannon C."/>
            <person name="Castanera R."/>
            <person name="Culley D."/>
            <person name="Daum C."/>
            <person name="Ezra D."/>
            <person name="Gonzalez J."/>
            <person name="Henrissat B."/>
            <person name="Kuo A."/>
            <person name="Liang C."/>
            <person name="Lipzen A."/>
            <person name="Lutzoni F."/>
            <person name="Magnuson J."/>
            <person name="Mondo S."/>
            <person name="Nolan M."/>
            <person name="Ohm R."/>
            <person name="Pangilinan J."/>
            <person name="Park H.-J."/>
            <person name="Ramirez L."/>
            <person name="Alfaro M."/>
            <person name="Sun H."/>
            <person name="Tritt A."/>
            <person name="Yoshinaga Y."/>
            <person name="Zwiers L.-H."/>
            <person name="Turgeon B."/>
            <person name="Goodwin S."/>
            <person name="Spatafora J."/>
            <person name="Crous P."/>
            <person name="Grigoriev I."/>
        </authorList>
    </citation>
    <scope>NUCLEOTIDE SEQUENCE</scope>
    <source>
        <strain evidence="1">CBS 115976</strain>
    </source>
</reference>
<gene>
    <name evidence="1" type="ORF">BT63DRAFT_449032</name>
</gene>
<sequence>MDSLTRLYGLFSLYKERPEQQQIQQTSALLALPLELVLIVEGFLNDVDKIAFWTTCRQLYCHEETLQLRLVGENRTRWLKLIERDNRELFYCHTCMVLHPVYNVLPTIEPPHDDLAPCKRHESQEKRPKVSESTQGLTFMGLTFAASQYFQPQSWQNEKGPCCVCDQHETFVSSKYVLHFDVARLAMDRHLYGESRGIPLEDLEKRIQPFLFGNFYRCAMEIWEASIIDNHLFLSSKRWIDDGLKFKHVQGKDSVPNHEWNRYNVCTHLRYFFGFKIGAARPSLEQYLQCNGGTFMRSCRYCSTDYEFRQNTTTGSVILTTFHCLGTCRSPDDDLWRYARQKMESDDWEPTTTISFPSARKSWMAEALVYKALTVKKAPFVVVG</sequence>
<evidence type="ECO:0000313" key="1">
    <source>
        <dbReference type="EMBL" id="KAF2674044.1"/>
    </source>
</evidence>
<keyword evidence="2" id="KW-1185">Reference proteome</keyword>
<proteinExistence type="predicted"/>
<dbReference type="OrthoDB" id="3766406at2759"/>
<evidence type="ECO:0000313" key="2">
    <source>
        <dbReference type="Proteomes" id="UP000799302"/>
    </source>
</evidence>
<organism evidence="1 2">
    <name type="scientific">Microthyrium microscopicum</name>
    <dbReference type="NCBI Taxonomy" id="703497"/>
    <lineage>
        <taxon>Eukaryota</taxon>
        <taxon>Fungi</taxon>
        <taxon>Dikarya</taxon>
        <taxon>Ascomycota</taxon>
        <taxon>Pezizomycotina</taxon>
        <taxon>Dothideomycetes</taxon>
        <taxon>Dothideomycetes incertae sedis</taxon>
        <taxon>Microthyriales</taxon>
        <taxon>Microthyriaceae</taxon>
        <taxon>Microthyrium</taxon>
    </lineage>
</organism>
<accession>A0A6A6USV8</accession>